<dbReference type="PROSITE" id="PS51257">
    <property type="entry name" value="PROKAR_LIPOPROTEIN"/>
    <property type="match status" value="1"/>
</dbReference>
<dbReference type="PROSITE" id="PS51352">
    <property type="entry name" value="THIOREDOXIN_2"/>
    <property type="match status" value="1"/>
</dbReference>
<dbReference type="InterPro" id="IPR025380">
    <property type="entry name" value="DUF4369"/>
</dbReference>
<protein>
    <submittedName>
        <fullName evidence="6">Redoxin domain-containing protein</fullName>
    </submittedName>
</protein>
<feature type="domain" description="Thioredoxin" evidence="5">
    <location>
        <begin position="231"/>
        <end position="375"/>
    </location>
</feature>
<comment type="subcellular location">
    <subcellularLocation>
        <location evidence="1">Cell envelope</location>
    </subcellularLocation>
</comment>
<dbReference type="InterPro" id="IPR013766">
    <property type="entry name" value="Thioredoxin_domain"/>
</dbReference>
<keyword evidence="7" id="KW-1185">Reference proteome</keyword>
<dbReference type="InterPro" id="IPR000866">
    <property type="entry name" value="AhpC/TSA"/>
</dbReference>
<dbReference type="InterPro" id="IPR050553">
    <property type="entry name" value="Thioredoxin_ResA/DsbE_sf"/>
</dbReference>
<name>A0ABW5KUA4_9FLAO</name>
<keyword evidence="4" id="KW-0676">Redox-active center</keyword>
<evidence type="ECO:0000313" key="6">
    <source>
        <dbReference type="EMBL" id="MFD2552214.1"/>
    </source>
</evidence>
<comment type="caution">
    <text evidence="6">The sequence shown here is derived from an EMBL/GenBank/DDBJ whole genome shotgun (WGS) entry which is preliminary data.</text>
</comment>
<reference evidence="7" key="1">
    <citation type="journal article" date="2019" name="Int. J. Syst. Evol. Microbiol.">
        <title>The Global Catalogue of Microorganisms (GCM) 10K type strain sequencing project: providing services to taxonomists for standard genome sequencing and annotation.</title>
        <authorList>
            <consortium name="The Broad Institute Genomics Platform"/>
            <consortium name="The Broad Institute Genome Sequencing Center for Infectious Disease"/>
            <person name="Wu L."/>
            <person name="Ma J."/>
        </authorList>
    </citation>
    <scope>NUCLEOTIDE SEQUENCE [LARGE SCALE GENOMIC DNA]</scope>
    <source>
        <strain evidence="7">KCTC 42587</strain>
    </source>
</reference>
<accession>A0ABW5KUA4</accession>
<sequence>MIKKILLLSGIVLVASCKNEEKTNGYTLNGTIDASLNGKTMVLRNADLNNVTFTDSSVVKDGKVSFTGSVTSPDLYVLTLEGAAGGMPIVLENETMSVTFYKDSLQKSVVTGSKENDIFKLFRDISDPIRLKNQSMGQAYMAARTAGDTAKMNAIQAEYQKIVDEGNLKNQETIKKYNDAVTSAAILENLIKTKSIETAKAQELYDNFTDAVKTSRMGESINTLLNSEKATAIGSMAPEFSAPNPDGETIALKDVLGKVTIIDFWAAWCGPCRRENPNVVKVYEKYHEKGLEIIGVSLDGNPRQKDAKAEWLAAIEKDNLTWYQVSNLNYFNDPVAKLYNIQAIPATFILDSEGKIVAKNLRGDALEAKIAELLN</sequence>
<evidence type="ECO:0000256" key="1">
    <source>
        <dbReference type="ARBA" id="ARBA00004196"/>
    </source>
</evidence>
<dbReference type="CDD" id="cd02966">
    <property type="entry name" value="TlpA_like_family"/>
    <property type="match status" value="1"/>
</dbReference>
<evidence type="ECO:0000256" key="2">
    <source>
        <dbReference type="ARBA" id="ARBA00022748"/>
    </source>
</evidence>
<organism evidence="6 7">
    <name type="scientific">Bizionia sediminis</name>
    <dbReference type="NCBI Taxonomy" id="1737064"/>
    <lineage>
        <taxon>Bacteria</taxon>
        <taxon>Pseudomonadati</taxon>
        <taxon>Bacteroidota</taxon>
        <taxon>Flavobacteriia</taxon>
        <taxon>Flavobacteriales</taxon>
        <taxon>Flavobacteriaceae</taxon>
        <taxon>Bizionia</taxon>
    </lineage>
</organism>
<dbReference type="PANTHER" id="PTHR42852:SF6">
    <property type="entry name" value="THIOL:DISULFIDE INTERCHANGE PROTEIN DSBE"/>
    <property type="match status" value="1"/>
</dbReference>
<dbReference type="Gene3D" id="3.40.30.10">
    <property type="entry name" value="Glutaredoxin"/>
    <property type="match status" value="1"/>
</dbReference>
<dbReference type="PANTHER" id="PTHR42852">
    <property type="entry name" value="THIOL:DISULFIDE INTERCHANGE PROTEIN DSBE"/>
    <property type="match status" value="1"/>
</dbReference>
<dbReference type="EMBL" id="JBHULS010000004">
    <property type="protein sequence ID" value="MFD2552214.1"/>
    <property type="molecule type" value="Genomic_DNA"/>
</dbReference>
<dbReference type="Proteomes" id="UP001597472">
    <property type="component" value="Unassembled WGS sequence"/>
</dbReference>
<dbReference type="SUPFAM" id="SSF52833">
    <property type="entry name" value="Thioredoxin-like"/>
    <property type="match status" value="1"/>
</dbReference>
<dbReference type="RefSeq" id="WP_376894116.1">
    <property type="nucleotide sequence ID" value="NZ_JBHULS010000004.1"/>
</dbReference>
<dbReference type="Pfam" id="PF00578">
    <property type="entry name" value="AhpC-TSA"/>
    <property type="match status" value="1"/>
</dbReference>
<keyword evidence="3" id="KW-1015">Disulfide bond</keyword>
<dbReference type="InterPro" id="IPR036249">
    <property type="entry name" value="Thioredoxin-like_sf"/>
</dbReference>
<evidence type="ECO:0000256" key="4">
    <source>
        <dbReference type="ARBA" id="ARBA00023284"/>
    </source>
</evidence>
<dbReference type="PROSITE" id="PS00194">
    <property type="entry name" value="THIOREDOXIN_1"/>
    <property type="match status" value="1"/>
</dbReference>
<keyword evidence="2" id="KW-0201">Cytochrome c-type biogenesis</keyword>
<evidence type="ECO:0000256" key="3">
    <source>
        <dbReference type="ARBA" id="ARBA00023157"/>
    </source>
</evidence>
<evidence type="ECO:0000313" key="7">
    <source>
        <dbReference type="Proteomes" id="UP001597472"/>
    </source>
</evidence>
<proteinExistence type="predicted"/>
<dbReference type="Pfam" id="PF14289">
    <property type="entry name" value="DUF4369"/>
    <property type="match status" value="1"/>
</dbReference>
<evidence type="ECO:0000259" key="5">
    <source>
        <dbReference type="PROSITE" id="PS51352"/>
    </source>
</evidence>
<gene>
    <name evidence="6" type="ORF">ACFSQP_10340</name>
</gene>
<dbReference type="InterPro" id="IPR017937">
    <property type="entry name" value="Thioredoxin_CS"/>
</dbReference>